<dbReference type="FunFam" id="3.40.50.12240:FF:000002">
    <property type="entry name" value="Flagellum-specific ATP synthase FliI"/>
    <property type="match status" value="1"/>
</dbReference>
<dbReference type="GO" id="GO:0030257">
    <property type="term" value="C:type III protein secretion system complex"/>
    <property type="evidence" value="ECO:0007669"/>
    <property type="project" value="InterPro"/>
</dbReference>
<keyword evidence="6" id="KW-0653">Protein transport</keyword>
<keyword evidence="7" id="KW-1278">Translocase</keyword>
<dbReference type="GO" id="GO:0030254">
    <property type="term" value="P:protein secretion by the type III secretion system"/>
    <property type="evidence" value="ECO:0007669"/>
    <property type="project" value="InterPro"/>
</dbReference>
<gene>
    <name evidence="10" type="ordered locus">Sulac_3154</name>
</gene>
<reference evidence="10 11" key="2">
    <citation type="journal article" date="2012" name="Stand. Genomic Sci.">
        <title>Complete genome sequence of the moderately thermophilic mineral-sulfide-oxidizing firmicute Sulfobacillus acidophilus type strain (NAL(T)).</title>
        <authorList>
            <person name="Anderson I."/>
            <person name="Chertkov O."/>
            <person name="Chen A."/>
            <person name="Saunders E."/>
            <person name="Lapidus A."/>
            <person name="Nolan M."/>
            <person name="Lucas S."/>
            <person name="Hammon N."/>
            <person name="Deshpande S."/>
            <person name="Cheng J.F."/>
            <person name="Han C."/>
            <person name="Tapia R."/>
            <person name="Goodwin L.A."/>
            <person name="Pitluck S."/>
            <person name="Liolios K."/>
            <person name="Pagani I."/>
            <person name="Ivanova N."/>
            <person name="Mikhailova N."/>
            <person name="Pati A."/>
            <person name="Palaniappan K."/>
            <person name="Land M."/>
            <person name="Pan C."/>
            <person name="Rohde M."/>
            <person name="Pukall R."/>
            <person name="Goker M."/>
            <person name="Detter J.C."/>
            <person name="Woyke T."/>
            <person name="Bristow J."/>
            <person name="Eisen J.A."/>
            <person name="Markowitz V."/>
            <person name="Hugenholtz P."/>
            <person name="Kyrpides N.C."/>
            <person name="Klenk H.P."/>
            <person name="Mavromatis K."/>
        </authorList>
    </citation>
    <scope>NUCLEOTIDE SEQUENCE [LARGE SCALE GENOMIC DNA]</scope>
    <source>
        <strain evidence="11">ATCC 700253 / DSM 10332 / NAL</strain>
    </source>
</reference>
<dbReference type="PANTHER" id="PTHR15184">
    <property type="entry name" value="ATP SYNTHASE"/>
    <property type="match status" value="1"/>
</dbReference>
<name>G8U1J5_SULAD</name>
<accession>G8U1J5</accession>
<dbReference type="GO" id="GO:0005737">
    <property type="term" value="C:cytoplasm"/>
    <property type="evidence" value="ECO:0007669"/>
    <property type="project" value="UniProtKB-SubCell"/>
</dbReference>
<evidence type="ECO:0000313" key="10">
    <source>
        <dbReference type="EMBL" id="AEW06600.1"/>
    </source>
</evidence>
<dbReference type="GO" id="GO:0046933">
    <property type="term" value="F:proton-transporting ATP synthase activity, rotational mechanism"/>
    <property type="evidence" value="ECO:0007669"/>
    <property type="project" value="TreeGrafter"/>
</dbReference>
<keyword evidence="4" id="KW-0547">Nucleotide-binding</keyword>
<comment type="catalytic activity">
    <reaction evidence="8">
        <text>ATP + H2O + cellular proteinSide 1 = ADP + phosphate + cellular proteinSide 2.</text>
        <dbReference type="EC" id="7.4.2.8"/>
    </reaction>
</comment>
<evidence type="ECO:0000313" key="11">
    <source>
        <dbReference type="Proteomes" id="UP000005439"/>
    </source>
</evidence>
<dbReference type="Proteomes" id="UP000005439">
    <property type="component" value="Chromosome"/>
</dbReference>
<dbReference type="InterPro" id="IPR000194">
    <property type="entry name" value="ATPase_F1/V1/A1_a/bsu_nucl-bd"/>
</dbReference>
<dbReference type="SUPFAM" id="SSF52540">
    <property type="entry name" value="P-loop containing nucleoside triphosphate hydrolases"/>
    <property type="match status" value="1"/>
</dbReference>
<evidence type="ECO:0000256" key="4">
    <source>
        <dbReference type="ARBA" id="ARBA00022741"/>
    </source>
</evidence>
<evidence type="ECO:0000256" key="5">
    <source>
        <dbReference type="ARBA" id="ARBA00022840"/>
    </source>
</evidence>
<comment type="subcellular location">
    <subcellularLocation>
        <location evidence="1">Cytoplasm</location>
    </subcellularLocation>
</comment>
<dbReference type="GO" id="GO:0005524">
    <property type="term" value="F:ATP binding"/>
    <property type="evidence" value="ECO:0007669"/>
    <property type="project" value="UniProtKB-KW"/>
</dbReference>
<evidence type="ECO:0000256" key="1">
    <source>
        <dbReference type="ARBA" id="ARBA00004496"/>
    </source>
</evidence>
<evidence type="ECO:0000259" key="9">
    <source>
        <dbReference type="SMART" id="SM00382"/>
    </source>
</evidence>
<dbReference type="InterPro" id="IPR003593">
    <property type="entry name" value="AAA+_ATPase"/>
</dbReference>
<reference evidence="11" key="1">
    <citation type="submission" date="2011-12" db="EMBL/GenBank/DDBJ databases">
        <title>The complete genome of chromosome of Sulfobacillus acidophilus DSM 10332.</title>
        <authorList>
            <person name="Lucas S."/>
            <person name="Han J."/>
            <person name="Lapidus A."/>
            <person name="Bruce D."/>
            <person name="Goodwin L."/>
            <person name="Pitluck S."/>
            <person name="Peters L."/>
            <person name="Kyrpides N."/>
            <person name="Mavromatis K."/>
            <person name="Ivanova N."/>
            <person name="Mikhailova N."/>
            <person name="Chertkov O."/>
            <person name="Saunders E."/>
            <person name="Detter J.C."/>
            <person name="Tapia R."/>
            <person name="Han C."/>
            <person name="Land M."/>
            <person name="Hauser L."/>
            <person name="Markowitz V."/>
            <person name="Cheng J.-F."/>
            <person name="Hugenholtz P."/>
            <person name="Woyke T."/>
            <person name="Wu D."/>
            <person name="Pukall R."/>
            <person name="Gehrich-Schroeter G."/>
            <person name="Schneider S."/>
            <person name="Klenk H.-P."/>
            <person name="Eisen J.A."/>
        </authorList>
    </citation>
    <scope>NUCLEOTIDE SEQUENCE [LARGE SCALE GENOMIC DNA]</scope>
    <source>
        <strain evidence="11">ATCC 700253 / DSM 10332 / NAL</strain>
    </source>
</reference>
<dbReference type="GO" id="GO:0008564">
    <property type="term" value="F:protein-exporting ATPase activity"/>
    <property type="evidence" value="ECO:0007669"/>
    <property type="project" value="UniProtKB-EC"/>
</dbReference>
<dbReference type="HOGENOM" id="CLU_022398_5_1_9"/>
<dbReference type="PANTHER" id="PTHR15184:SF9">
    <property type="entry name" value="SPI-1 TYPE 3 SECRETION SYSTEM ATPASE"/>
    <property type="match status" value="1"/>
</dbReference>
<feature type="domain" description="AAA+ ATPase" evidence="9">
    <location>
        <begin position="155"/>
        <end position="335"/>
    </location>
</feature>
<dbReference type="PROSITE" id="PS00152">
    <property type="entry name" value="ATPASE_ALPHA_BETA"/>
    <property type="match status" value="1"/>
</dbReference>
<dbReference type="Gene3D" id="3.40.50.12240">
    <property type="match status" value="1"/>
</dbReference>
<evidence type="ECO:0000256" key="8">
    <source>
        <dbReference type="ARBA" id="ARBA00034006"/>
    </source>
</evidence>
<dbReference type="AlphaFoldDB" id="G8U1J5"/>
<dbReference type="SMART" id="SM00382">
    <property type="entry name" value="AAA"/>
    <property type="match status" value="1"/>
</dbReference>
<proteinExistence type="predicted"/>
<keyword evidence="3" id="KW-0963">Cytoplasm</keyword>
<dbReference type="KEGG" id="sap:Sulac_3154"/>
<dbReference type="InterPro" id="IPR027417">
    <property type="entry name" value="P-loop_NTPase"/>
</dbReference>
<dbReference type="Pfam" id="PF00006">
    <property type="entry name" value="ATP-synt_ab"/>
    <property type="match status" value="1"/>
</dbReference>
<keyword evidence="2" id="KW-0813">Transport</keyword>
<organism evidence="10 11">
    <name type="scientific">Sulfobacillus acidophilus (strain ATCC 700253 / DSM 10332 / NAL)</name>
    <dbReference type="NCBI Taxonomy" id="679936"/>
    <lineage>
        <taxon>Bacteria</taxon>
        <taxon>Bacillati</taxon>
        <taxon>Bacillota</taxon>
        <taxon>Clostridia</taxon>
        <taxon>Eubacteriales</taxon>
        <taxon>Clostridiales Family XVII. Incertae Sedis</taxon>
        <taxon>Sulfobacillus</taxon>
    </lineage>
</organism>
<dbReference type="Pfam" id="PF18269">
    <property type="entry name" value="T3SS_ATPase_C"/>
    <property type="match status" value="1"/>
</dbReference>
<protein>
    <submittedName>
        <fullName evidence="10">Type III secretion system ATPase, FliI/YscN</fullName>
        <ecNumber evidence="10">3.6.3.15</ecNumber>
    </submittedName>
</protein>
<dbReference type="EC" id="3.6.3.15" evidence="10"/>
<evidence type="ECO:0000256" key="7">
    <source>
        <dbReference type="ARBA" id="ARBA00022967"/>
    </source>
</evidence>
<dbReference type="NCBIfam" id="TIGR01026">
    <property type="entry name" value="fliI_yscN"/>
    <property type="match status" value="1"/>
</dbReference>
<dbReference type="InterPro" id="IPR050053">
    <property type="entry name" value="ATPase_alpha/beta_chains"/>
</dbReference>
<dbReference type="GO" id="GO:0016887">
    <property type="term" value="F:ATP hydrolysis activity"/>
    <property type="evidence" value="ECO:0007669"/>
    <property type="project" value="InterPro"/>
</dbReference>
<dbReference type="InterPro" id="IPR020003">
    <property type="entry name" value="ATPase_a/bsu_AS"/>
</dbReference>
<keyword evidence="11" id="KW-1185">Reference proteome</keyword>
<keyword evidence="10" id="KW-0378">Hydrolase</keyword>
<dbReference type="InterPro" id="IPR040627">
    <property type="entry name" value="T3SS_ATPase_C"/>
</dbReference>
<keyword evidence="5" id="KW-0067">ATP-binding</keyword>
<dbReference type="InterPro" id="IPR005714">
    <property type="entry name" value="ATPase_T3SS_FliI/YscN"/>
</dbReference>
<dbReference type="EMBL" id="CP003179">
    <property type="protein sequence ID" value="AEW06600.1"/>
    <property type="molecule type" value="Genomic_DNA"/>
</dbReference>
<dbReference type="PATRIC" id="fig|679936.5.peg.3264"/>
<evidence type="ECO:0000256" key="6">
    <source>
        <dbReference type="ARBA" id="ARBA00022927"/>
    </source>
</evidence>
<evidence type="ECO:0000256" key="2">
    <source>
        <dbReference type="ARBA" id="ARBA00022448"/>
    </source>
</evidence>
<evidence type="ECO:0000256" key="3">
    <source>
        <dbReference type="ARBA" id="ARBA00022490"/>
    </source>
</evidence>
<sequence>MTLTDRIDRLPAATRFRPFGRIEAVRGLTVISRGPDAAIGEVCRLEDSRVPPLAMEVVGFLPEGRLLLTPFGELKGVRPGMMVTATRHQLKVPVGRSLLGRLIDGTGQPLDNRPLWFSERIEVTRDAISPLTRAPITTPLWTGVRVIDALLTLGRGQRLGIFAGAGVGKTTLLQQILRGVTADVAVVGLIGERGREIAEFYHQLPPTARQRTVIVAATSDSPAIMRLRALDTTFQIAEKFRQEGQDVILVLDSLTRVALAQSEVGLMGGELPAVRGFTPSVFHLLPRILERAGRFQTGSITGIFTVLLDGDDPTDPIGDAVRGILDGNLYLSRSLAEAHFFPAIDILRSMSRLMPDVVDAAHWSLAGRVRRILATLEKFSDVVALGAYQAGADPVLDGALAIKPLLDRWARQGLEDNTPPDEALAGLEAIIAAEERLRDV</sequence>
<dbReference type="STRING" id="679936.Sulac_3154"/>